<evidence type="ECO:0000313" key="2">
    <source>
        <dbReference type="EMBL" id="MBZ1351375.1"/>
    </source>
</evidence>
<feature type="transmembrane region" description="Helical" evidence="1">
    <location>
        <begin position="20"/>
        <end position="38"/>
    </location>
</feature>
<dbReference type="Proteomes" id="UP000739565">
    <property type="component" value="Unassembled WGS sequence"/>
</dbReference>
<dbReference type="AlphaFoldDB" id="A0A953NDJ6"/>
<keyword evidence="3" id="KW-1185">Reference proteome</keyword>
<proteinExistence type="predicted"/>
<keyword evidence="1" id="KW-0812">Transmembrane</keyword>
<keyword evidence="1" id="KW-1133">Transmembrane helix</keyword>
<name>A0A953NDJ6_9BURK</name>
<reference evidence="2" key="1">
    <citation type="submission" date="2021-07" db="EMBL/GenBank/DDBJ databases">
        <title>New genus and species of the family Alcaligenaceae.</title>
        <authorList>
            <person name="Hahn M.W."/>
        </authorList>
    </citation>
    <scope>NUCLEOTIDE SEQUENCE</scope>
    <source>
        <strain evidence="2">LF4-65</strain>
    </source>
</reference>
<dbReference type="EMBL" id="JAHXRI010000010">
    <property type="protein sequence ID" value="MBZ1351375.1"/>
    <property type="molecule type" value="Genomic_DNA"/>
</dbReference>
<keyword evidence="1" id="KW-0472">Membrane</keyword>
<sequence length="195" mass="21663">MPTNKSRTRLSQKGTALIETTLGLLVVLFIAGLCLEVAQVHQIRYLLSLALQEAARIAAVTRANPTHWHPVLARGVRLTYASRRSQTNHAQLTRRSGLEPFCAEIVSPTRTGKASTQGVRTHPRREHAPDTVLHLRLIYIYAPKQPWVAAAIKAMHRRDTKPTRPACAKLAQARAAGFIPVVVEYKVLMQSELPD</sequence>
<comment type="caution">
    <text evidence="2">The sequence shown here is derived from an EMBL/GenBank/DDBJ whole genome shotgun (WGS) entry which is preliminary data.</text>
</comment>
<protein>
    <submittedName>
        <fullName evidence="2">Uncharacterized protein</fullName>
    </submittedName>
</protein>
<dbReference type="RefSeq" id="WP_259661778.1">
    <property type="nucleotide sequence ID" value="NZ_JAHXRI010000010.1"/>
</dbReference>
<organism evidence="2 3">
    <name type="scientific">Zwartia hollandica</name>
    <dbReference type="NCBI Taxonomy" id="324606"/>
    <lineage>
        <taxon>Bacteria</taxon>
        <taxon>Pseudomonadati</taxon>
        <taxon>Pseudomonadota</taxon>
        <taxon>Betaproteobacteria</taxon>
        <taxon>Burkholderiales</taxon>
        <taxon>Alcaligenaceae</taxon>
        <taxon>Zwartia</taxon>
    </lineage>
</organism>
<evidence type="ECO:0000256" key="1">
    <source>
        <dbReference type="SAM" id="Phobius"/>
    </source>
</evidence>
<evidence type="ECO:0000313" key="3">
    <source>
        <dbReference type="Proteomes" id="UP000739565"/>
    </source>
</evidence>
<accession>A0A953NDJ6</accession>
<gene>
    <name evidence="2" type="ORF">KZZ10_12030</name>
</gene>